<dbReference type="OrthoDB" id="10673235at2759"/>
<accession>A0A9N8DWS8</accession>
<dbReference type="AlphaFoldDB" id="A0A9N8DWS8"/>
<comment type="caution">
    <text evidence="2">The sequence shown here is derived from an EMBL/GenBank/DDBJ whole genome shotgun (WGS) entry which is preliminary data.</text>
</comment>
<sequence length="630" mass="69555">MTQTIGALRSAALLEIPPERHAEAFGTYCSSRPKGRKPHDDPKHLLNRWIRLEDNREALLSNCCALLFRDGSGNLMILSAPRLCLNEHDQACIVGQKGNAVHCNEVVSIPVQALRQEVLGFLCGPRSREAATKLRPIDNLDLMLGIDQPCTASYLGRLPCVLPLEFGHGIDIDLAEKRIRMKVAARHPFYATWLDSTAYWHTCKKSVEFQERIHKSIAPTLTPSLSLAISTVGVSEDAFADDVLVTELERVRYANLEQWLKNNPQFYSEATVEEVSNTTTRDKTSIHQTPMSEEHEHVEVQRTPAPAVANTEVPVLVSQSPKHVNNDWQGTPIADSQQRATKDTYDELFSSPTVANEVSTQLSPLRNEIVTFSAPGSDESLTLSPLRGKKMSFSLPPLTGRASPENDDAATGVLPPPQCELSSEDNEDEGEVVMVENPKKRSQAFSSDEEAKKRKSVVLAPLETKIIAAIAEFDSLEVPLSKANLAHVVGYKNPGSKTMKDALNKLIKEGIVASRAGMVHPTKEFGYFAPAVQKPQDNEEFRKRLEPLIPLHKEVRPQKLAAVWNLLSDGKAHSTQAAAKEAKHNNAGSKGFKDVVSALQDFDLIEKKGNQIKFKRVVFAWGSPVEVVSI</sequence>
<name>A0A9N8DWS8_9STRA</name>
<reference evidence="2" key="1">
    <citation type="submission" date="2020-06" db="EMBL/GenBank/DDBJ databases">
        <authorList>
            <consortium name="Plant Systems Biology data submission"/>
        </authorList>
    </citation>
    <scope>NUCLEOTIDE SEQUENCE</scope>
    <source>
        <strain evidence="2">D6</strain>
    </source>
</reference>
<protein>
    <submittedName>
        <fullName evidence="2">Uncharacterized protein</fullName>
    </submittedName>
</protein>
<dbReference type="EMBL" id="CAICTM010000330">
    <property type="protein sequence ID" value="CAB9508055.1"/>
    <property type="molecule type" value="Genomic_DNA"/>
</dbReference>
<evidence type="ECO:0000313" key="2">
    <source>
        <dbReference type="EMBL" id="CAB9508055.1"/>
    </source>
</evidence>
<gene>
    <name evidence="2" type="ORF">SEMRO_331_G119200.1</name>
</gene>
<evidence type="ECO:0000313" key="3">
    <source>
        <dbReference type="Proteomes" id="UP001153069"/>
    </source>
</evidence>
<evidence type="ECO:0000256" key="1">
    <source>
        <dbReference type="SAM" id="MobiDB-lite"/>
    </source>
</evidence>
<keyword evidence="3" id="KW-1185">Reference proteome</keyword>
<organism evidence="2 3">
    <name type="scientific">Seminavis robusta</name>
    <dbReference type="NCBI Taxonomy" id="568900"/>
    <lineage>
        <taxon>Eukaryota</taxon>
        <taxon>Sar</taxon>
        <taxon>Stramenopiles</taxon>
        <taxon>Ochrophyta</taxon>
        <taxon>Bacillariophyta</taxon>
        <taxon>Bacillariophyceae</taxon>
        <taxon>Bacillariophycidae</taxon>
        <taxon>Naviculales</taxon>
        <taxon>Naviculaceae</taxon>
        <taxon>Seminavis</taxon>
    </lineage>
</organism>
<dbReference type="Proteomes" id="UP001153069">
    <property type="component" value="Unassembled WGS sequence"/>
</dbReference>
<proteinExistence type="predicted"/>
<feature type="region of interest" description="Disordered" evidence="1">
    <location>
        <begin position="392"/>
        <end position="412"/>
    </location>
</feature>